<evidence type="ECO:0000313" key="4">
    <source>
        <dbReference type="EMBL" id="MVM32592.1"/>
    </source>
</evidence>
<sequence length="1243" mass="133953">MKNYSMNHPTMRFSFLLVMLLSLLNLPTLAQSLPTGFNNSLVQNGYTTPMGTVFSADGKQLFVWDKAGRVWVSTWNGTQYSKQAAPVLDISEEVGNWRDFGLASLCLDPNFATNGLIYLFYMVDRHHLLYFGTASYSATKDEYYNASISRVTRYKVTTTNNVLSTDLNSRKVLLGETKSTGVPLTHESHAGGTLLFGTDGTLLVSTGDNASYSSTDKGSASETYWQTAINDGILRTNENVGAFRAQMVNSHCGKILRLDPATGNGVASNPFYDSTNPRSPASRVWAMGFRNPYRMGIQPGTGSTNPANANPGTLLVGDVGWDTWEDMHLIRQGGENAGWPIFEGILENSSYNAVAQTLENKDEPNPNNTCNKPYFTFANLLRQASSTTTTVTNPCNNSQPLPGLQRRYVHSVPALDWNHSASTARAPQLTATTTTAVLIGAAGSPVTGTPFNGNCSTGGAYYSGTNFPAAYRNLYYFGDYGANWIKAATLGSNGTITDVKEFVPAGGTNGVVDIEFNPLDGAIYYTNINNGEIRKISYGTNQPPIAVLSADKTKGPSPLTVQFKGDGSSDPDGDALTYAWDFGDGTKATTANPSHIFSGTNTQGFTVQLTVTDTKGLTASQQIVISLNNAAPTVKITNPVNGGLYPLDRESIYQLKADVTDESVSSLSYSWQVTLRHNNHQHVEPAISAVSPSVNISPVGCDGNTYYYLITVRVTDNGGLTAMDSVKIYPDCASLNLAVQNLKAVLSGATNTNLTWNYPTAPFDEVLVAVRAGSSFLDRPTGTNYTANADFQGNGSAIEGGKVVYRGVATAMTVSNLSPQTTYYFRVYTRAGNAWSGGVEVSLTMGTVSTPGQFDPALCYKITNRVSNKVLGVEGALMTDDASVKQRTFVDQPWQKWKFQSLGSNSYQLTATHSGKVLAVQGASTQGWANVIQSTNTNATNQKWVIQTGSDGYSTLKAVHSNLLLDISSQDEGSQVIQYAASGSYVQYWKIETTGCTSTTSTPPVSATVCYKITNRVSGKVLGVEGALTSDGALVKQQTFGNQLWQKWALQPTGATNTYQLAAIHSGKVLAVQGASTQGWANVVQSTNTNATNQKWVIQTGSDGYSTLKAVHSNLLLDIANQNEGGQVIQYAASGSYVQYWKIETVGCTTSGGRLSAEYEQELKVFPNPAREYVNVDLPDTKNAIVQLDLLTSVGQLIRSEVLTLEGPVTHRLSVIDLPTGLYLIRARAEGQWNLTQRLLIIR</sequence>
<dbReference type="Gene3D" id="2.120.10.30">
    <property type="entry name" value="TolB, C-terminal domain"/>
    <property type="match status" value="1"/>
</dbReference>
<keyword evidence="5" id="KW-1185">Reference proteome</keyword>
<dbReference type="PANTHER" id="PTHR19328">
    <property type="entry name" value="HEDGEHOG-INTERACTING PROTEIN"/>
    <property type="match status" value="1"/>
</dbReference>
<organism evidence="4 5">
    <name type="scientific">Spirosoma arboris</name>
    <dbReference type="NCBI Taxonomy" id="2682092"/>
    <lineage>
        <taxon>Bacteria</taxon>
        <taxon>Pseudomonadati</taxon>
        <taxon>Bacteroidota</taxon>
        <taxon>Cytophagia</taxon>
        <taxon>Cytophagales</taxon>
        <taxon>Cytophagaceae</taxon>
        <taxon>Spirosoma</taxon>
    </lineage>
</organism>
<feature type="domain" description="PKD" evidence="2">
    <location>
        <begin position="544"/>
        <end position="625"/>
    </location>
</feature>
<dbReference type="Pfam" id="PF18962">
    <property type="entry name" value="Por_Secre_tail"/>
    <property type="match status" value="1"/>
</dbReference>
<dbReference type="EMBL" id="WPIN01000008">
    <property type="protein sequence ID" value="MVM32592.1"/>
    <property type="molecule type" value="Genomic_DNA"/>
</dbReference>
<protein>
    <submittedName>
        <fullName evidence="4">PKD domain-containing protein</fullName>
    </submittedName>
</protein>
<dbReference type="PROSITE" id="PS50853">
    <property type="entry name" value="FN3"/>
    <property type="match status" value="1"/>
</dbReference>
<dbReference type="SUPFAM" id="SSF50370">
    <property type="entry name" value="Ricin B-like lectins"/>
    <property type="match status" value="2"/>
</dbReference>
<dbReference type="RefSeq" id="WP_157587316.1">
    <property type="nucleotide sequence ID" value="NZ_WPIN01000008.1"/>
</dbReference>
<gene>
    <name evidence="4" type="ORF">GO755_21305</name>
</gene>
<dbReference type="InterPro" id="IPR000772">
    <property type="entry name" value="Ricin_B_lectin"/>
</dbReference>
<dbReference type="CDD" id="cd00161">
    <property type="entry name" value="beta-trefoil_Ricin-like"/>
    <property type="match status" value="2"/>
</dbReference>
<feature type="chain" id="PRO_5029911963" evidence="1">
    <location>
        <begin position="31"/>
        <end position="1243"/>
    </location>
</feature>
<reference evidence="4 5" key="1">
    <citation type="submission" date="2019-12" db="EMBL/GenBank/DDBJ databases">
        <title>Spirosoma sp. HMF4905 genome sequencing and assembly.</title>
        <authorList>
            <person name="Kang H."/>
            <person name="Cha I."/>
            <person name="Kim H."/>
            <person name="Joh K."/>
        </authorList>
    </citation>
    <scope>NUCLEOTIDE SEQUENCE [LARGE SCALE GENOMIC DNA]</scope>
    <source>
        <strain evidence="4 5">HMF4905</strain>
    </source>
</reference>
<dbReference type="Pfam" id="PF14200">
    <property type="entry name" value="RicinB_lectin_2"/>
    <property type="match status" value="4"/>
</dbReference>
<dbReference type="Gene3D" id="2.80.10.50">
    <property type="match status" value="2"/>
</dbReference>
<dbReference type="PROSITE" id="PS50093">
    <property type="entry name" value="PKD"/>
    <property type="match status" value="1"/>
</dbReference>
<dbReference type="AlphaFoldDB" id="A0A7K1SFL3"/>
<feature type="signal peptide" evidence="1">
    <location>
        <begin position="1"/>
        <end position="30"/>
    </location>
</feature>
<dbReference type="InterPro" id="IPR011042">
    <property type="entry name" value="6-blade_b-propeller_TolB-like"/>
</dbReference>
<dbReference type="InterPro" id="IPR036116">
    <property type="entry name" value="FN3_sf"/>
</dbReference>
<dbReference type="SMART" id="SM00089">
    <property type="entry name" value="PKD"/>
    <property type="match status" value="1"/>
</dbReference>
<feature type="domain" description="Fibronectin type-III" evidence="3">
    <location>
        <begin position="738"/>
        <end position="853"/>
    </location>
</feature>
<dbReference type="Gene3D" id="2.60.40.10">
    <property type="entry name" value="Immunoglobulins"/>
    <property type="match status" value="2"/>
</dbReference>
<dbReference type="SMART" id="SM00060">
    <property type="entry name" value="FN3"/>
    <property type="match status" value="1"/>
</dbReference>
<evidence type="ECO:0000259" key="2">
    <source>
        <dbReference type="PROSITE" id="PS50093"/>
    </source>
</evidence>
<dbReference type="InterPro" id="IPR012938">
    <property type="entry name" value="Glc/Sorbosone_DH"/>
</dbReference>
<evidence type="ECO:0000256" key="1">
    <source>
        <dbReference type="SAM" id="SignalP"/>
    </source>
</evidence>
<dbReference type="InterPro" id="IPR003961">
    <property type="entry name" value="FN3_dom"/>
</dbReference>
<dbReference type="Pfam" id="PF07995">
    <property type="entry name" value="GSDH"/>
    <property type="match status" value="1"/>
</dbReference>
<dbReference type="InterPro" id="IPR011041">
    <property type="entry name" value="Quinoprot_gluc/sorb_DH_b-prop"/>
</dbReference>
<dbReference type="Pfam" id="PF00041">
    <property type="entry name" value="fn3"/>
    <property type="match status" value="1"/>
</dbReference>
<name>A0A7K1SFL3_9BACT</name>
<dbReference type="PANTHER" id="PTHR19328:SF13">
    <property type="entry name" value="HIPL1 PROTEIN"/>
    <property type="match status" value="1"/>
</dbReference>
<dbReference type="SUPFAM" id="SSF50952">
    <property type="entry name" value="Soluble quinoprotein glucose dehydrogenase"/>
    <property type="match status" value="1"/>
</dbReference>
<dbReference type="Pfam" id="PF18911">
    <property type="entry name" value="PKD_4"/>
    <property type="match status" value="1"/>
</dbReference>
<dbReference type="Proteomes" id="UP000436006">
    <property type="component" value="Unassembled WGS sequence"/>
</dbReference>
<dbReference type="InterPro" id="IPR035986">
    <property type="entry name" value="PKD_dom_sf"/>
</dbReference>
<dbReference type="CDD" id="cd00146">
    <property type="entry name" value="PKD"/>
    <property type="match status" value="1"/>
</dbReference>
<dbReference type="InterPro" id="IPR035992">
    <property type="entry name" value="Ricin_B-like_lectins"/>
</dbReference>
<dbReference type="PROSITE" id="PS50231">
    <property type="entry name" value="RICIN_B_LECTIN"/>
    <property type="match status" value="2"/>
</dbReference>
<keyword evidence="1" id="KW-0732">Signal</keyword>
<dbReference type="SMART" id="SM00458">
    <property type="entry name" value="RICIN"/>
    <property type="match status" value="2"/>
</dbReference>
<evidence type="ECO:0000313" key="5">
    <source>
        <dbReference type="Proteomes" id="UP000436006"/>
    </source>
</evidence>
<evidence type="ECO:0000259" key="3">
    <source>
        <dbReference type="PROSITE" id="PS50853"/>
    </source>
</evidence>
<dbReference type="InterPro" id="IPR000601">
    <property type="entry name" value="PKD_dom"/>
</dbReference>
<dbReference type="InterPro" id="IPR022409">
    <property type="entry name" value="PKD/Chitinase_dom"/>
</dbReference>
<dbReference type="InterPro" id="IPR013783">
    <property type="entry name" value="Ig-like_fold"/>
</dbReference>
<comment type="caution">
    <text evidence="4">The sequence shown here is derived from an EMBL/GenBank/DDBJ whole genome shotgun (WGS) entry which is preliminary data.</text>
</comment>
<dbReference type="SUPFAM" id="SSF49265">
    <property type="entry name" value="Fibronectin type III"/>
    <property type="match status" value="1"/>
</dbReference>
<dbReference type="InterPro" id="IPR026444">
    <property type="entry name" value="Secre_tail"/>
</dbReference>
<accession>A0A7K1SFL3</accession>
<proteinExistence type="predicted"/>
<dbReference type="SUPFAM" id="SSF49299">
    <property type="entry name" value="PKD domain"/>
    <property type="match status" value="1"/>
</dbReference>